<dbReference type="EMBL" id="PJEO01000051">
    <property type="protein sequence ID" value="PKQ44254.1"/>
    <property type="molecule type" value="Genomic_DNA"/>
</dbReference>
<dbReference type="AlphaFoldDB" id="A0A2N3HH69"/>
<dbReference type="OrthoDB" id="1158605at2"/>
<evidence type="ECO:0000313" key="2">
    <source>
        <dbReference type="EMBL" id="PKQ44254.1"/>
    </source>
</evidence>
<feature type="coiled-coil region" evidence="1">
    <location>
        <begin position="132"/>
        <end position="177"/>
    </location>
</feature>
<dbReference type="RefSeq" id="WP_106660538.1">
    <property type="nucleotide sequence ID" value="NZ_PJEO01000051.1"/>
</dbReference>
<gene>
    <name evidence="2" type="ORF">CSW08_14230</name>
</gene>
<keyword evidence="3" id="KW-1185">Reference proteome</keyword>
<sequence>MEKHYFFLCFALSSLAFYGQTACDGANSDLIYAYSHVKSSYNSNNISHLKYYANRSLEVFERSKKKLKECGCETAFDMAYEAAQLLSKVESSETYEDGRFFVKRARDIAQQSVTELDKCTVPTKDFQVNNDRDAQLTSLQIEQEKLKQQQEELKRRAEEIKIKMAEQNDMALQLKKEELINSYKSAISSNIESYNNALKVCNCNHALIKLEEKNTDVSEKSIEDIKSYYLNSLKGLTSHYLAQLNLCDRK</sequence>
<evidence type="ECO:0008006" key="4">
    <source>
        <dbReference type="Google" id="ProtNLM"/>
    </source>
</evidence>
<proteinExistence type="predicted"/>
<protein>
    <recommendedName>
        <fullName evidence="4">DUF4398 domain-containing protein</fullName>
    </recommendedName>
</protein>
<reference evidence="2 3" key="1">
    <citation type="submission" date="2017-12" db="EMBL/GenBank/DDBJ databases">
        <title>Confluentibacter flavum sp. nov., isolated from the saline lake.</title>
        <authorList>
            <person name="Yu L."/>
        </authorList>
    </citation>
    <scope>NUCLEOTIDE SEQUENCE [LARGE SCALE GENOMIC DNA]</scope>
    <source>
        <strain evidence="2 3">3B</strain>
    </source>
</reference>
<comment type="caution">
    <text evidence="2">The sequence shown here is derived from an EMBL/GenBank/DDBJ whole genome shotgun (WGS) entry which is preliminary data.</text>
</comment>
<dbReference type="Proteomes" id="UP000233435">
    <property type="component" value="Unassembled WGS sequence"/>
</dbReference>
<accession>A0A2N3HH69</accession>
<evidence type="ECO:0000256" key="1">
    <source>
        <dbReference type="SAM" id="Coils"/>
    </source>
</evidence>
<organism evidence="2 3">
    <name type="scientific">Confluentibacter flavum</name>
    <dbReference type="NCBI Taxonomy" id="1909700"/>
    <lineage>
        <taxon>Bacteria</taxon>
        <taxon>Pseudomonadati</taxon>
        <taxon>Bacteroidota</taxon>
        <taxon>Flavobacteriia</taxon>
        <taxon>Flavobacteriales</taxon>
        <taxon>Flavobacteriaceae</taxon>
        <taxon>Confluentibacter</taxon>
    </lineage>
</organism>
<name>A0A2N3HH69_9FLAO</name>
<evidence type="ECO:0000313" key="3">
    <source>
        <dbReference type="Proteomes" id="UP000233435"/>
    </source>
</evidence>
<keyword evidence="1" id="KW-0175">Coiled coil</keyword>